<dbReference type="Pfam" id="PF00486">
    <property type="entry name" value="Trans_reg_C"/>
    <property type="match status" value="1"/>
</dbReference>
<dbReference type="InterPro" id="IPR001867">
    <property type="entry name" value="OmpR/PhoB-type_DNA-bd"/>
</dbReference>
<dbReference type="GO" id="GO:0032993">
    <property type="term" value="C:protein-DNA complex"/>
    <property type="evidence" value="ECO:0007669"/>
    <property type="project" value="TreeGrafter"/>
</dbReference>
<name>A0A5E6M7U4_9BACT</name>
<dbReference type="GO" id="GO:0006355">
    <property type="term" value="P:regulation of DNA-templated transcription"/>
    <property type="evidence" value="ECO:0007669"/>
    <property type="project" value="InterPro"/>
</dbReference>
<keyword evidence="4 7" id="KW-0238">DNA-binding</keyword>
<feature type="domain" description="Response regulatory" evidence="9">
    <location>
        <begin position="32"/>
        <end position="146"/>
    </location>
</feature>
<evidence type="ECO:0000256" key="8">
    <source>
        <dbReference type="SAM" id="MobiDB-lite"/>
    </source>
</evidence>
<dbReference type="Gene3D" id="6.10.250.690">
    <property type="match status" value="1"/>
</dbReference>
<dbReference type="GO" id="GO:0000976">
    <property type="term" value="F:transcription cis-regulatory region binding"/>
    <property type="evidence" value="ECO:0007669"/>
    <property type="project" value="TreeGrafter"/>
</dbReference>
<dbReference type="InterPro" id="IPR039420">
    <property type="entry name" value="WalR-like"/>
</dbReference>
<dbReference type="PANTHER" id="PTHR48111:SF22">
    <property type="entry name" value="REGULATOR OF RPOS"/>
    <property type="match status" value="1"/>
</dbReference>
<dbReference type="SMART" id="SM00448">
    <property type="entry name" value="REC"/>
    <property type="match status" value="1"/>
</dbReference>
<protein>
    <submittedName>
        <fullName evidence="11">Response regulator MprA</fullName>
    </submittedName>
</protein>
<dbReference type="InterPro" id="IPR036388">
    <property type="entry name" value="WH-like_DNA-bd_sf"/>
</dbReference>
<dbReference type="Gene3D" id="3.40.50.2300">
    <property type="match status" value="1"/>
</dbReference>
<dbReference type="Proteomes" id="UP000334923">
    <property type="component" value="Unassembled WGS sequence"/>
</dbReference>
<evidence type="ECO:0000256" key="1">
    <source>
        <dbReference type="ARBA" id="ARBA00022553"/>
    </source>
</evidence>
<keyword evidence="2" id="KW-0902">Two-component regulatory system</keyword>
<dbReference type="GO" id="GO:0000156">
    <property type="term" value="F:phosphorelay response regulator activity"/>
    <property type="evidence" value="ECO:0007669"/>
    <property type="project" value="TreeGrafter"/>
</dbReference>
<keyword evidence="1 6" id="KW-0597">Phosphoprotein</keyword>
<dbReference type="Gene3D" id="1.10.10.10">
    <property type="entry name" value="Winged helix-like DNA-binding domain superfamily/Winged helix DNA-binding domain"/>
    <property type="match status" value="1"/>
</dbReference>
<feature type="DNA-binding region" description="OmpR/PhoB-type" evidence="7">
    <location>
        <begin position="154"/>
        <end position="252"/>
    </location>
</feature>
<evidence type="ECO:0000256" key="4">
    <source>
        <dbReference type="ARBA" id="ARBA00023125"/>
    </source>
</evidence>
<gene>
    <name evidence="11" type="primary">mprA</name>
    <name evidence="11" type="ORF">MAMT_00075</name>
</gene>
<dbReference type="PANTHER" id="PTHR48111">
    <property type="entry name" value="REGULATOR OF RPOS"/>
    <property type="match status" value="1"/>
</dbReference>
<evidence type="ECO:0000256" key="2">
    <source>
        <dbReference type="ARBA" id="ARBA00023012"/>
    </source>
</evidence>
<keyword evidence="5" id="KW-0804">Transcription</keyword>
<dbReference type="PROSITE" id="PS50110">
    <property type="entry name" value="RESPONSE_REGULATORY"/>
    <property type="match status" value="1"/>
</dbReference>
<evidence type="ECO:0000256" key="7">
    <source>
        <dbReference type="PROSITE-ProRule" id="PRU01091"/>
    </source>
</evidence>
<dbReference type="CDD" id="cd00383">
    <property type="entry name" value="trans_reg_C"/>
    <property type="match status" value="1"/>
</dbReference>
<dbReference type="EMBL" id="CABFVA020000002">
    <property type="protein sequence ID" value="VVM04412.1"/>
    <property type="molecule type" value="Genomic_DNA"/>
</dbReference>
<feature type="modified residue" description="4-aspartylphosphate" evidence="6">
    <location>
        <position position="81"/>
    </location>
</feature>
<evidence type="ECO:0000259" key="9">
    <source>
        <dbReference type="PROSITE" id="PS50110"/>
    </source>
</evidence>
<dbReference type="Pfam" id="PF00072">
    <property type="entry name" value="Response_reg"/>
    <property type="match status" value="1"/>
</dbReference>
<reference evidence="11 12" key="1">
    <citation type="submission" date="2019-09" db="EMBL/GenBank/DDBJ databases">
        <authorList>
            <person name="Cremers G."/>
        </authorList>
    </citation>
    <scope>NUCLEOTIDE SEQUENCE [LARGE SCALE GENOMIC DNA]</scope>
    <source>
        <strain evidence="11">4A</strain>
    </source>
</reference>
<dbReference type="InterPro" id="IPR001789">
    <property type="entry name" value="Sig_transdc_resp-reg_receiver"/>
</dbReference>
<keyword evidence="12" id="KW-1185">Reference proteome</keyword>
<feature type="domain" description="OmpR/PhoB-type" evidence="10">
    <location>
        <begin position="154"/>
        <end position="252"/>
    </location>
</feature>
<dbReference type="SMART" id="SM00862">
    <property type="entry name" value="Trans_reg_C"/>
    <property type="match status" value="1"/>
</dbReference>
<evidence type="ECO:0000259" key="10">
    <source>
        <dbReference type="PROSITE" id="PS51755"/>
    </source>
</evidence>
<dbReference type="SUPFAM" id="SSF52172">
    <property type="entry name" value="CheY-like"/>
    <property type="match status" value="1"/>
</dbReference>
<dbReference type="PROSITE" id="PS51755">
    <property type="entry name" value="OMPR_PHOB"/>
    <property type="match status" value="1"/>
</dbReference>
<keyword evidence="3" id="KW-0805">Transcription regulation</keyword>
<dbReference type="RefSeq" id="WP_246186430.1">
    <property type="nucleotide sequence ID" value="NZ_CABFVA020000002.1"/>
</dbReference>
<organism evidence="11 12">
    <name type="scientific">Methylacidimicrobium tartarophylax</name>
    <dbReference type="NCBI Taxonomy" id="1041768"/>
    <lineage>
        <taxon>Bacteria</taxon>
        <taxon>Pseudomonadati</taxon>
        <taxon>Verrucomicrobiota</taxon>
        <taxon>Methylacidimicrobium</taxon>
    </lineage>
</organism>
<dbReference type="AlphaFoldDB" id="A0A5E6M7U4"/>
<evidence type="ECO:0000256" key="5">
    <source>
        <dbReference type="ARBA" id="ARBA00023163"/>
    </source>
</evidence>
<evidence type="ECO:0000256" key="3">
    <source>
        <dbReference type="ARBA" id="ARBA00023015"/>
    </source>
</evidence>
<dbReference type="GO" id="GO:0005829">
    <property type="term" value="C:cytosol"/>
    <property type="evidence" value="ECO:0007669"/>
    <property type="project" value="TreeGrafter"/>
</dbReference>
<accession>A0A5E6M7U4</accession>
<dbReference type="InterPro" id="IPR011006">
    <property type="entry name" value="CheY-like_superfamily"/>
</dbReference>
<sequence>MVEEAADPTLGTSQHPPQLEQPETDPTDGKMRILIAEDERKIWKHLKAALQAEGYTAEVAEDGEEALWLAQNYPFDLLVLDLMLPERDGISVVRQLRRSGSRLPVLFLTGRADVEDRVRGLDAGADDYLGKPFSTQELLARVRALLRRQSPTLASRLRFEDIEMDLVARTVTRGSQRIDLTNREFELLRLLIEHAPNAVSKALILEKMWDRCFDSETALVNVHVNHLRQKLHLPGKPPLLQTIRGIGFALRPAPSASP</sequence>
<feature type="region of interest" description="Disordered" evidence="8">
    <location>
        <begin position="1"/>
        <end position="29"/>
    </location>
</feature>
<proteinExistence type="predicted"/>
<evidence type="ECO:0000256" key="6">
    <source>
        <dbReference type="PROSITE-ProRule" id="PRU00169"/>
    </source>
</evidence>
<dbReference type="FunFam" id="3.40.50.2300:FF:000002">
    <property type="entry name" value="DNA-binding response regulator PhoP"/>
    <property type="match status" value="1"/>
</dbReference>
<evidence type="ECO:0000313" key="12">
    <source>
        <dbReference type="Proteomes" id="UP000334923"/>
    </source>
</evidence>
<evidence type="ECO:0000313" key="11">
    <source>
        <dbReference type="EMBL" id="VVM04412.1"/>
    </source>
</evidence>